<feature type="transmembrane region" description="Helical" evidence="6">
    <location>
        <begin position="74"/>
        <end position="93"/>
    </location>
</feature>
<proteinExistence type="predicted"/>
<keyword evidence="2 6" id="KW-0812">Transmembrane</keyword>
<gene>
    <name evidence="7" type="ORF">CT0861_02488</name>
</gene>
<feature type="transmembrane region" description="Helical" evidence="6">
    <location>
        <begin position="102"/>
        <end position="122"/>
    </location>
</feature>
<reference evidence="7 8" key="1">
    <citation type="submission" date="2015-06" db="EMBL/GenBank/DDBJ databases">
        <title>Survival trade-offs in plant roots during colonization by closely related pathogenic and mutualistic fungi.</title>
        <authorList>
            <person name="Hacquard S."/>
            <person name="Kracher B."/>
            <person name="Hiruma K."/>
            <person name="Weinman A."/>
            <person name="Muench P."/>
            <person name="Garrido Oter R."/>
            <person name="Ver Loren van Themaat E."/>
            <person name="Dallerey J.-F."/>
            <person name="Damm U."/>
            <person name="Henrissat B."/>
            <person name="Lespinet O."/>
            <person name="Thon M."/>
            <person name="Kemen E."/>
            <person name="McHardy A.C."/>
            <person name="Schulze-Lefert P."/>
            <person name="O'Connell R.J."/>
        </authorList>
    </citation>
    <scope>NUCLEOTIDE SEQUENCE [LARGE SCALE GENOMIC DNA]</scope>
    <source>
        <strain evidence="7 8">0861</strain>
    </source>
</reference>
<evidence type="ECO:0000313" key="8">
    <source>
        <dbReference type="Proteomes" id="UP000076552"/>
    </source>
</evidence>
<dbReference type="EMBL" id="LFIV01000092">
    <property type="protein sequence ID" value="KZL70265.1"/>
    <property type="molecule type" value="Genomic_DNA"/>
</dbReference>
<feature type="transmembrane region" description="Helical" evidence="6">
    <location>
        <begin position="175"/>
        <end position="202"/>
    </location>
</feature>
<keyword evidence="4 6" id="KW-0472">Membrane</keyword>
<sequence>LTHYSPGLCRVYIAQRPARFFLSRFHSRHAQPSDGEATRQLLSPVKWNTSTMTGDCGDHMCPYPGGFTHYSPSVVGSAIFLVAFALLVPLALYQGFRFKTPLFASTLATGLLLEVMGFAGRLRLRENAASSASFFLWLLGAILGPTLIAAAICQILPHVIALYGLGIGFTRPRVAVLLLIFSLALVVALEIAGVVSAVFGLGGVQTSSILLAALGVQILALLLFVGLFLWFTQKIPDPKHIAVYQAPRFKNFIKMIPIISVVLIGHTIYRLVEFWNGLDSPLQRSEAASLVIGGALPLLVSSVLCVYHPGATFGRAWNLTSPRFRSTSFRTRRQAAPSPLQSPTAPWDEHKGPRQPGFTASRFPDKKMSPVGVGPVPLRQSTMASKVATSPGERSVTYPSPIASTHKLSPIASTHKLSPTFQKIQQQSANPNRHSTRSNGKPMVNSEELW</sequence>
<feature type="transmembrane region" description="Helical" evidence="6">
    <location>
        <begin position="252"/>
        <end position="272"/>
    </location>
</feature>
<feature type="region of interest" description="Disordered" evidence="5">
    <location>
        <begin position="383"/>
        <end position="450"/>
    </location>
</feature>
<dbReference type="PANTHER" id="PTHR31465">
    <property type="entry name" value="PROTEIN RTA1-RELATED"/>
    <property type="match status" value="1"/>
</dbReference>
<evidence type="ECO:0000313" key="7">
    <source>
        <dbReference type="EMBL" id="KZL70265.1"/>
    </source>
</evidence>
<dbReference type="GO" id="GO:0000324">
    <property type="term" value="C:fungal-type vacuole"/>
    <property type="evidence" value="ECO:0007669"/>
    <property type="project" value="TreeGrafter"/>
</dbReference>
<evidence type="ECO:0000256" key="4">
    <source>
        <dbReference type="ARBA" id="ARBA00023136"/>
    </source>
</evidence>
<comment type="caution">
    <text evidence="7">The sequence shown here is derived from an EMBL/GenBank/DDBJ whole genome shotgun (WGS) entry which is preliminary data.</text>
</comment>
<dbReference type="Pfam" id="PF04479">
    <property type="entry name" value="RTA1"/>
    <property type="match status" value="1"/>
</dbReference>
<dbReference type="GO" id="GO:0005886">
    <property type="term" value="C:plasma membrane"/>
    <property type="evidence" value="ECO:0007669"/>
    <property type="project" value="TreeGrafter"/>
</dbReference>
<evidence type="ECO:0000256" key="1">
    <source>
        <dbReference type="ARBA" id="ARBA00004141"/>
    </source>
</evidence>
<feature type="transmembrane region" description="Helical" evidence="6">
    <location>
        <begin position="134"/>
        <end position="163"/>
    </location>
</feature>
<dbReference type="AlphaFoldDB" id="A0A161VJF8"/>
<dbReference type="InterPro" id="IPR007568">
    <property type="entry name" value="RTA1"/>
</dbReference>
<evidence type="ECO:0000256" key="5">
    <source>
        <dbReference type="SAM" id="MobiDB-lite"/>
    </source>
</evidence>
<keyword evidence="3 6" id="KW-1133">Transmembrane helix</keyword>
<dbReference type="STRING" id="708197.A0A161VJF8"/>
<feature type="region of interest" description="Disordered" evidence="5">
    <location>
        <begin position="328"/>
        <end position="370"/>
    </location>
</feature>
<protein>
    <submittedName>
        <fullName evidence="7">RTA1 domain-containing protein</fullName>
    </submittedName>
</protein>
<comment type="subcellular location">
    <subcellularLocation>
        <location evidence="1">Membrane</location>
        <topology evidence="1">Multi-pass membrane protein</topology>
    </subcellularLocation>
</comment>
<organism evidence="7 8">
    <name type="scientific">Colletotrichum tofieldiae</name>
    <dbReference type="NCBI Taxonomy" id="708197"/>
    <lineage>
        <taxon>Eukaryota</taxon>
        <taxon>Fungi</taxon>
        <taxon>Dikarya</taxon>
        <taxon>Ascomycota</taxon>
        <taxon>Pezizomycotina</taxon>
        <taxon>Sordariomycetes</taxon>
        <taxon>Hypocreomycetidae</taxon>
        <taxon>Glomerellales</taxon>
        <taxon>Glomerellaceae</taxon>
        <taxon>Colletotrichum</taxon>
        <taxon>Colletotrichum spaethianum species complex</taxon>
    </lineage>
</organism>
<name>A0A161VJF8_9PEZI</name>
<evidence type="ECO:0000256" key="2">
    <source>
        <dbReference type="ARBA" id="ARBA00022692"/>
    </source>
</evidence>
<feature type="compositionally biased region" description="Polar residues" evidence="5">
    <location>
        <begin position="402"/>
        <end position="439"/>
    </location>
</feature>
<evidence type="ECO:0000256" key="6">
    <source>
        <dbReference type="SAM" id="Phobius"/>
    </source>
</evidence>
<feature type="transmembrane region" description="Helical" evidence="6">
    <location>
        <begin position="208"/>
        <end position="231"/>
    </location>
</feature>
<evidence type="ECO:0000256" key="3">
    <source>
        <dbReference type="ARBA" id="ARBA00022989"/>
    </source>
</evidence>
<keyword evidence="8" id="KW-1185">Reference proteome</keyword>
<dbReference type="Proteomes" id="UP000076552">
    <property type="component" value="Unassembled WGS sequence"/>
</dbReference>
<dbReference type="PANTHER" id="PTHR31465:SF9">
    <property type="entry name" value="SPHINGOID LONG-CHAIN BASE TRANSPORTER RSB1"/>
    <property type="match status" value="1"/>
</dbReference>
<feature type="transmembrane region" description="Helical" evidence="6">
    <location>
        <begin position="287"/>
        <end position="307"/>
    </location>
</feature>
<accession>A0A161VJF8</accession>
<feature type="non-terminal residue" evidence="7">
    <location>
        <position position="1"/>
    </location>
</feature>